<dbReference type="AlphaFoldDB" id="A0A6I2UG71"/>
<dbReference type="Proteomes" id="UP000433181">
    <property type="component" value="Unassembled WGS sequence"/>
</dbReference>
<protein>
    <submittedName>
        <fullName evidence="1">Uncharacterized protein</fullName>
    </submittedName>
</protein>
<accession>A0A6I2UG71</accession>
<evidence type="ECO:0000313" key="2">
    <source>
        <dbReference type="Proteomes" id="UP000433181"/>
    </source>
</evidence>
<sequence length="94" mass="10719">MMKEDKVMLNDEEMDNVSGGKTTLTCEIKYSERKQAYYVRVHNYSEKGTFPNISISDSTINVGLDRIQEYFDRYPGADIIGTDGKPFSIPKDLV</sequence>
<reference evidence="1 2" key="1">
    <citation type="submission" date="2019-08" db="EMBL/GenBank/DDBJ databases">
        <title>In-depth cultivation of the pig gut microbiome towards novel bacterial diversity and tailored functional studies.</title>
        <authorList>
            <person name="Wylensek D."/>
            <person name="Hitch T.C.A."/>
            <person name="Clavel T."/>
        </authorList>
    </citation>
    <scope>NUCLEOTIDE SEQUENCE [LARGE SCALE GENOMIC DNA]</scope>
    <source>
        <strain evidence="1 2">WCA-693-APC-5D-A</strain>
    </source>
</reference>
<gene>
    <name evidence="1" type="ORF">FYJ84_12190</name>
</gene>
<dbReference type="EMBL" id="VUNR01000032">
    <property type="protein sequence ID" value="MSU09737.1"/>
    <property type="molecule type" value="Genomic_DNA"/>
</dbReference>
<evidence type="ECO:0000313" key="1">
    <source>
        <dbReference type="EMBL" id="MSU09737.1"/>
    </source>
</evidence>
<proteinExistence type="predicted"/>
<comment type="caution">
    <text evidence="1">The sequence shown here is derived from an EMBL/GenBank/DDBJ whole genome shotgun (WGS) entry which is preliminary data.</text>
</comment>
<name>A0A6I2UG71_9FIRM</name>
<organism evidence="1 2">
    <name type="scientific">Anaerovibrio slackiae</name>
    <dbReference type="NCBI Taxonomy" id="2652309"/>
    <lineage>
        <taxon>Bacteria</taxon>
        <taxon>Bacillati</taxon>
        <taxon>Bacillota</taxon>
        <taxon>Negativicutes</taxon>
        <taxon>Selenomonadales</taxon>
        <taxon>Selenomonadaceae</taxon>
        <taxon>Anaerovibrio</taxon>
    </lineage>
</organism>
<keyword evidence="2" id="KW-1185">Reference proteome</keyword>